<organism evidence="2 3">
    <name type="scientific">Nonomuraea mangrovi</name>
    <dbReference type="NCBI Taxonomy" id="2316207"/>
    <lineage>
        <taxon>Bacteria</taxon>
        <taxon>Bacillati</taxon>
        <taxon>Actinomycetota</taxon>
        <taxon>Actinomycetes</taxon>
        <taxon>Streptosporangiales</taxon>
        <taxon>Streptosporangiaceae</taxon>
        <taxon>Nonomuraea</taxon>
    </lineage>
</organism>
<dbReference type="EMBL" id="JBHUFV010000075">
    <property type="protein sequence ID" value="MFD1938786.1"/>
    <property type="molecule type" value="Genomic_DNA"/>
</dbReference>
<reference evidence="3" key="1">
    <citation type="journal article" date="2019" name="Int. J. Syst. Evol. Microbiol.">
        <title>The Global Catalogue of Microorganisms (GCM) 10K type strain sequencing project: providing services to taxonomists for standard genome sequencing and annotation.</title>
        <authorList>
            <consortium name="The Broad Institute Genomics Platform"/>
            <consortium name="The Broad Institute Genome Sequencing Center for Infectious Disease"/>
            <person name="Wu L."/>
            <person name="Ma J."/>
        </authorList>
    </citation>
    <scope>NUCLEOTIDE SEQUENCE [LARGE SCALE GENOMIC DNA]</scope>
    <source>
        <strain evidence="3">ICMP 6774ER</strain>
    </source>
</reference>
<proteinExistence type="predicted"/>
<sequence length="125" mass="13955">MALRDLESGDGWLPPTARLVRDSGELLFVPPNQGESEPEARAYAGEWFRRRFAPAKSAFAIRQREDLDSEEDADLIAQLGQCPPGTRVAFGVAYRDGFPPLPELDDPNDGESYRRRLHARSQSSP</sequence>
<protein>
    <submittedName>
        <fullName evidence="2">Uncharacterized protein</fullName>
    </submittedName>
</protein>
<gene>
    <name evidence="2" type="ORF">ACFSKW_45735</name>
</gene>
<evidence type="ECO:0000313" key="2">
    <source>
        <dbReference type="EMBL" id="MFD1938786.1"/>
    </source>
</evidence>
<evidence type="ECO:0000256" key="1">
    <source>
        <dbReference type="SAM" id="MobiDB-lite"/>
    </source>
</evidence>
<keyword evidence="3" id="KW-1185">Reference proteome</keyword>
<name>A0ABW4TDG7_9ACTN</name>
<dbReference type="RefSeq" id="WP_379580879.1">
    <property type="nucleotide sequence ID" value="NZ_JBHUFV010000075.1"/>
</dbReference>
<comment type="caution">
    <text evidence="2">The sequence shown here is derived from an EMBL/GenBank/DDBJ whole genome shotgun (WGS) entry which is preliminary data.</text>
</comment>
<accession>A0ABW4TDG7</accession>
<evidence type="ECO:0000313" key="3">
    <source>
        <dbReference type="Proteomes" id="UP001597368"/>
    </source>
</evidence>
<feature type="region of interest" description="Disordered" evidence="1">
    <location>
        <begin position="98"/>
        <end position="125"/>
    </location>
</feature>
<dbReference type="Proteomes" id="UP001597368">
    <property type="component" value="Unassembled WGS sequence"/>
</dbReference>